<feature type="signal peptide" evidence="1">
    <location>
        <begin position="1"/>
        <end position="17"/>
    </location>
</feature>
<keyword evidence="1" id="KW-0732">Signal</keyword>
<organism evidence="2 3">
    <name type="scientific">Polypedilum vanderplanki</name>
    <name type="common">Sleeping chironomid midge</name>
    <dbReference type="NCBI Taxonomy" id="319348"/>
    <lineage>
        <taxon>Eukaryota</taxon>
        <taxon>Metazoa</taxon>
        <taxon>Ecdysozoa</taxon>
        <taxon>Arthropoda</taxon>
        <taxon>Hexapoda</taxon>
        <taxon>Insecta</taxon>
        <taxon>Pterygota</taxon>
        <taxon>Neoptera</taxon>
        <taxon>Endopterygota</taxon>
        <taxon>Diptera</taxon>
        <taxon>Nematocera</taxon>
        <taxon>Chironomoidea</taxon>
        <taxon>Chironomidae</taxon>
        <taxon>Chironominae</taxon>
        <taxon>Polypedilum</taxon>
        <taxon>Polypedilum</taxon>
    </lineage>
</organism>
<evidence type="ECO:0000313" key="2">
    <source>
        <dbReference type="EMBL" id="KAG5677957.1"/>
    </source>
</evidence>
<comment type="caution">
    <text evidence="2">The sequence shown here is derived from an EMBL/GenBank/DDBJ whole genome shotgun (WGS) entry which is preliminary data.</text>
</comment>
<keyword evidence="3" id="KW-1185">Reference proteome</keyword>
<dbReference type="EMBL" id="JADBJN010000002">
    <property type="protein sequence ID" value="KAG5677957.1"/>
    <property type="molecule type" value="Genomic_DNA"/>
</dbReference>
<proteinExistence type="predicted"/>
<gene>
    <name evidence="2" type="ORF">PVAND_007670</name>
</gene>
<accession>A0A9J6C7N4</accession>
<protein>
    <submittedName>
        <fullName evidence="2">Uncharacterized protein</fullName>
    </submittedName>
</protein>
<dbReference type="AlphaFoldDB" id="A0A9J6C7N4"/>
<evidence type="ECO:0000313" key="3">
    <source>
        <dbReference type="Proteomes" id="UP001107558"/>
    </source>
</evidence>
<feature type="chain" id="PRO_5039887644" evidence="1">
    <location>
        <begin position="18"/>
        <end position="87"/>
    </location>
</feature>
<evidence type="ECO:0000256" key="1">
    <source>
        <dbReference type="SAM" id="SignalP"/>
    </source>
</evidence>
<name>A0A9J6C7N4_POLVA</name>
<reference evidence="2" key="1">
    <citation type="submission" date="2021-03" db="EMBL/GenBank/DDBJ databases">
        <title>Chromosome level genome of the anhydrobiotic midge Polypedilum vanderplanki.</title>
        <authorList>
            <person name="Yoshida Y."/>
            <person name="Kikawada T."/>
            <person name="Gusev O."/>
        </authorList>
    </citation>
    <scope>NUCLEOTIDE SEQUENCE</scope>
    <source>
        <strain evidence="2">NIAS01</strain>
        <tissue evidence="2">Whole body or cell culture</tissue>
    </source>
</reference>
<dbReference type="Proteomes" id="UP001107558">
    <property type="component" value="Chromosome 2"/>
</dbReference>
<sequence length="87" mass="9847">MRSVFIFLLLNAFSAFAQNPQEVFCQYINLVFNSKIYYSCSITNTTITTASIPLQFYGNHLDGNTNENVTNIITSLSSNIIMDIFHP</sequence>